<keyword evidence="2" id="KW-0732">Signal</keyword>
<organism evidence="3 4">
    <name type="scientific">Actinacidiphila epipremni</name>
    <dbReference type="NCBI Taxonomy" id="2053013"/>
    <lineage>
        <taxon>Bacteria</taxon>
        <taxon>Bacillati</taxon>
        <taxon>Actinomycetota</taxon>
        <taxon>Actinomycetes</taxon>
        <taxon>Kitasatosporales</taxon>
        <taxon>Streptomycetaceae</taxon>
        <taxon>Actinacidiphila</taxon>
    </lineage>
</organism>
<dbReference type="RefSeq" id="WP_167986507.1">
    <property type="nucleotide sequence ID" value="NZ_JAATEJ010000032.1"/>
</dbReference>
<feature type="compositionally biased region" description="Low complexity" evidence="1">
    <location>
        <begin position="42"/>
        <end position="55"/>
    </location>
</feature>
<dbReference type="EMBL" id="JAATEJ010000032">
    <property type="protein sequence ID" value="NJP47679.1"/>
    <property type="molecule type" value="Genomic_DNA"/>
</dbReference>
<proteinExistence type="predicted"/>
<gene>
    <name evidence="3" type="ORF">HCN08_30370</name>
</gene>
<protein>
    <recommendedName>
        <fullName evidence="5">Lipoprotein</fullName>
    </recommendedName>
</protein>
<evidence type="ECO:0008006" key="5">
    <source>
        <dbReference type="Google" id="ProtNLM"/>
    </source>
</evidence>
<accession>A0ABX0ZZG7</accession>
<evidence type="ECO:0000313" key="4">
    <source>
        <dbReference type="Proteomes" id="UP000734511"/>
    </source>
</evidence>
<evidence type="ECO:0000313" key="3">
    <source>
        <dbReference type="EMBL" id="NJP47679.1"/>
    </source>
</evidence>
<name>A0ABX0ZZG7_9ACTN</name>
<feature type="chain" id="PRO_5047032943" description="Lipoprotein" evidence="2">
    <location>
        <begin position="25"/>
        <end position="175"/>
    </location>
</feature>
<reference evidence="3 4" key="1">
    <citation type="submission" date="2020-03" db="EMBL/GenBank/DDBJ databases">
        <title>WGS of actinomycetes isolated from Thailand.</title>
        <authorList>
            <person name="Thawai C."/>
        </authorList>
    </citation>
    <scope>NUCLEOTIDE SEQUENCE [LARGE SCALE GENOMIC DNA]</scope>
    <source>
        <strain evidence="3 4">PRB2-1</strain>
    </source>
</reference>
<feature type="region of interest" description="Disordered" evidence="1">
    <location>
        <begin position="19"/>
        <end position="59"/>
    </location>
</feature>
<sequence length="175" mass="16484">MTGALAVSAVVAVAALAGCSSSSGDDDKKPTATGAGTGTGAGTSASASASAPATGGKHGHLDYSGSLSGGFDVTMSVGCATLDGKLIAVTAPDPGDAAASTTPSFVANIGDQSMATLVTPDKHTFVKLGADGISAAKQGDAWTVTVSGTELGAVDTSGGSVTVNGTLTCTKVSGT</sequence>
<comment type="caution">
    <text evidence="3">The sequence shown here is derived from an EMBL/GenBank/DDBJ whole genome shotgun (WGS) entry which is preliminary data.</text>
</comment>
<dbReference type="Proteomes" id="UP000734511">
    <property type="component" value="Unassembled WGS sequence"/>
</dbReference>
<evidence type="ECO:0000256" key="2">
    <source>
        <dbReference type="SAM" id="SignalP"/>
    </source>
</evidence>
<evidence type="ECO:0000256" key="1">
    <source>
        <dbReference type="SAM" id="MobiDB-lite"/>
    </source>
</evidence>
<feature type="signal peptide" evidence="2">
    <location>
        <begin position="1"/>
        <end position="24"/>
    </location>
</feature>
<keyword evidence="4" id="KW-1185">Reference proteome</keyword>